<dbReference type="GO" id="GO:0016787">
    <property type="term" value="F:hydrolase activity"/>
    <property type="evidence" value="ECO:0007669"/>
    <property type="project" value="UniProtKB-KW"/>
</dbReference>
<feature type="region of interest" description="Disordered" evidence="2">
    <location>
        <begin position="104"/>
        <end position="189"/>
    </location>
</feature>
<dbReference type="InterPro" id="IPR013094">
    <property type="entry name" value="AB_hydrolase_3"/>
</dbReference>
<name>A0A9P8VAI7_9PEZI</name>
<feature type="compositionally biased region" description="Low complexity" evidence="2">
    <location>
        <begin position="156"/>
        <end position="169"/>
    </location>
</feature>
<feature type="domain" description="Alpha/beta hydrolase fold-3" evidence="3">
    <location>
        <begin position="222"/>
        <end position="443"/>
    </location>
</feature>
<dbReference type="PANTHER" id="PTHR48081:SF8">
    <property type="entry name" value="ALPHA_BETA HYDROLASE FOLD-3 DOMAIN-CONTAINING PROTEIN-RELATED"/>
    <property type="match status" value="1"/>
</dbReference>
<feature type="compositionally biased region" description="Basic and acidic residues" evidence="2">
    <location>
        <begin position="514"/>
        <end position="577"/>
    </location>
</feature>
<evidence type="ECO:0000256" key="2">
    <source>
        <dbReference type="SAM" id="MobiDB-lite"/>
    </source>
</evidence>
<sequence>MRTTMQLGPTTPTTSRRARLSARLTGSRHSQRGDPFDDEYANPLEDVARWRLHANAMALRSGASFAFALGNRSVPVPPVPDSTIYLDSTLSEWKGKDAIRVDVWDPVGGPESSAQAQLSVDGEGDDDLSANEDTKDDAAAPEGTRQKGRRLRRQISRQLSRQFSRQPSRNLSRQTSRDAPGLEPPQSDAVAAAVKAWDDAKDRLDSSESLQRLPTRRKRVALINFHGGGFVLGNGTDDARWVGAVMNSFNAVVFAVNYRLAPGYPYPTPVEDCVDAIIQIAARADEFGIDSDSIFLSGFSAGGTLALASWVVLQDPSRWEYKLPHPVPSIAGLTLFYPLLDWTIPRDIKRQLCSHPDETLSPGMTNLFDASYLYPPIPRDKRDDPRLSPGLMSDEMLETLPPTHLCLCERDMLYNEGLKFAERLSTAGREVTTRIVKGQKHAWDKPPPFMPPISASVEYQAAVVAMRHWITGDGAAMTRKEVKAVSDATEVAPGIMVTEAVDVPDGVEGDALERLKLEDEEGKEEKSESDKGEDKSGESKTDRPEEGKEAGSGEVKKAESARDKTDGPPGEDKKDGPEESQNDSGPKVGEPGLCKANML</sequence>
<keyword evidence="5" id="KW-1185">Reference proteome</keyword>
<evidence type="ECO:0000259" key="3">
    <source>
        <dbReference type="Pfam" id="PF07859"/>
    </source>
</evidence>
<dbReference type="PANTHER" id="PTHR48081">
    <property type="entry name" value="AB HYDROLASE SUPERFAMILY PROTEIN C4A8.06C"/>
    <property type="match status" value="1"/>
</dbReference>
<accession>A0A9P8VAI7</accession>
<dbReference type="Gene3D" id="3.40.50.1820">
    <property type="entry name" value="alpha/beta hydrolase"/>
    <property type="match status" value="1"/>
</dbReference>
<keyword evidence="1 4" id="KW-0378">Hydrolase</keyword>
<gene>
    <name evidence="4" type="ORF">F5X68DRAFT_11329</name>
</gene>
<dbReference type="InterPro" id="IPR029058">
    <property type="entry name" value="AB_hydrolase_fold"/>
</dbReference>
<reference evidence="4" key="1">
    <citation type="journal article" date="2021" name="Nat. Commun.">
        <title>Genetic determinants of endophytism in the Arabidopsis root mycobiome.</title>
        <authorList>
            <person name="Mesny F."/>
            <person name="Miyauchi S."/>
            <person name="Thiergart T."/>
            <person name="Pickel B."/>
            <person name="Atanasova L."/>
            <person name="Karlsson M."/>
            <person name="Huettel B."/>
            <person name="Barry K.W."/>
            <person name="Haridas S."/>
            <person name="Chen C."/>
            <person name="Bauer D."/>
            <person name="Andreopoulos W."/>
            <person name="Pangilinan J."/>
            <person name="LaButti K."/>
            <person name="Riley R."/>
            <person name="Lipzen A."/>
            <person name="Clum A."/>
            <person name="Drula E."/>
            <person name="Henrissat B."/>
            <person name="Kohler A."/>
            <person name="Grigoriev I.V."/>
            <person name="Martin F.M."/>
            <person name="Hacquard S."/>
        </authorList>
    </citation>
    <scope>NUCLEOTIDE SEQUENCE</scope>
    <source>
        <strain evidence="4">MPI-SDFR-AT-0117</strain>
    </source>
</reference>
<comment type="caution">
    <text evidence="4">The sequence shown here is derived from an EMBL/GenBank/DDBJ whole genome shotgun (WGS) entry which is preliminary data.</text>
</comment>
<evidence type="ECO:0000313" key="5">
    <source>
        <dbReference type="Proteomes" id="UP000770015"/>
    </source>
</evidence>
<evidence type="ECO:0000313" key="4">
    <source>
        <dbReference type="EMBL" id="KAH6686641.1"/>
    </source>
</evidence>
<feature type="compositionally biased region" description="Basic residues" evidence="2">
    <location>
        <begin position="146"/>
        <end position="155"/>
    </location>
</feature>
<dbReference type="OrthoDB" id="433474at2759"/>
<dbReference type="SUPFAM" id="SSF53474">
    <property type="entry name" value="alpha/beta-Hydrolases"/>
    <property type="match status" value="1"/>
</dbReference>
<dbReference type="EMBL" id="JAGSXJ010000012">
    <property type="protein sequence ID" value="KAH6686641.1"/>
    <property type="molecule type" value="Genomic_DNA"/>
</dbReference>
<dbReference type="AlphaFoldDB" id="A0A9P8VAI7"/>
<feature type="region of interest" description="Disordered" evidence="2">
    <location>
        <begin position="514"/>
        <end position="599"/>
    </location>
</feature>
<dbReference type="InterPro" id="IPR050300">
    <property type="entry name" value="GDXG_lipolytic_enzyme"/>
</dbReference>
<evidence type="ECO:0000256" key="1">
    <source>
        <dbReference type="ARBA" id="ARBA00022801"/>
    </source>
</evidence>
<dbReference type="Proteomes" id="UP000770015">
    <property type="component" value="Unassembled WGS sequence"/>
</dbReference>
<proteinExistence type="predicted"/>
<organism evidence="4 5">
    <name type="scientific">Plectosphaerella plurivora</name>
    <dbReference type="NCBI Taxonomy" id="936078"/>
    <lineage>
        <taxon>Eukaryota</taxon>
        <taxon>Fungi</taxon>
        <taxon>Dikarya</taxon>
        <taxon>Ascomycota</taxon>
        <taxon>Pezizomycotina</taxon>
        <taxon>Sordariomycetes</taxon>
        <taxon>Hypocreomycetidae</taxon>
        <taxon>Glomerellales</taxon>
        <taxon>Plectosphaerellaceae</taxon>
        <taxon>Plectosphaerella</taxon>
    </lineage>
</organism>
<feature type="region of interest" description="Disordered" evidence="2">
    <location>
        <begin position="1"/>
        <end position="40"/>
    </location>
</feature>
<dbReference type="Pfam" id="PF07859">
    <property type="entry name" value="Abhydrolase_3"/>
    <property type="match status" value="1"/>
</dbReference>
<protein>
    <submittedName>
        <fullName evidence="4">Alpha/Beta hydrolase protein</fullName>
    </submittedName>
</protein>